<proteinExistence type="predicted"/>
<protein>
    <submittedName>
        <fullName evidence="1">Uncharacterized protein</fullName>
    </submittedName>
</protein>
<name>A0ACB7SWU4_HYAAI</name>
<dbReference type="Proteomes" id="UP000821845">
    <property type="component" value="Chromosome 2"/>
</dbReference>
<evidence type="ECO:0000313" key="1">
    <source>
        <dbReference type="EMBL" id="KAH6939188.1"/>
    </source>
</evidence>
<accession>A0ACB7SWU4</accession>
<reference evidence="1" key="1">
    <citation type="submission" date="2020-05" db="EMBL/GenBank/DDBJ databases">
        <title>Large-scale comparative analyses of tick genomes elucidate their genetic diversity and vector capacities.</title>
        <authorList>
            <person name="Jia N."/>
            <person name="Wang J."/>
            <person name="Shi W."/>
            <person name="Du L."/>
            <person name="Sun Y."/>
            <person name="Zhan W."/>
            <person name="Jiang J."/>
            <person name="Wang Q."/>
            <person name="Zhang B."/>
            <person name="Ji P."/>
            <person name="Sakyi L.B."/>
            <person name="Cui X."/>
            <person name="Yuan T."/>
            <person name="Jiang B."/>
            <person name="Yang W."/>
            <person name="Lam T.T.-Y."/>
            <person name="Chang Q."/>
            <person name="Ding S."/>
            <person name="Wang X."/>
            <person name="Zhu J."/>
            <person name="Ruan X."/>
            <person name="Zhao L."/>
            <person name="Wei J."/>
            <person name="Que T."/>
            <person name="Du C."/>
            <person name="Cheng J."/>
            <person name="Dai P."/>
            <person name="Han X."/>
            <person name="Huang E."/>
            <person name="Gao Y."/>
            <person name="Liu J."/>
            <person name="Shao H."/>
            <person name="Ye R."/>
            <person name="Li L."/>
            <person name="Wei W."/>
            <person name="Wang X."/>
            <person name="Wang C."/>
            <person name="Yang T."/>
            <person name="Huo Q."/>
            <person name="Li W."/>
            <person name="Guo W."/>
            <person name="Chen H."/>
            <person name="Zhou L."/>
            <person name="Ni X."/>
            <person name="Tian J."/>
            <person name="Zhou Y."/>
            <person name="Sheng Y."/>
            <person name="Liu T."/>
            <person name="Pan Y."/>
            <person name="Xia L."/>
            <person name="Li J."/>
            <person name="Zhao F."/>
            <person name="Cao W."/>
        </authorList>
    </citation>
    <scope>NUCLEOTIDE SEQUENCE</scope>
    <source>
        <strain evidence="1">Hyas-2018</strain>
    </source>
</reference>
<comment type="caution">
    <text evidence="1">The sequence shown here is derived from an EMBL/GenBank/DDBJ whole genome shotgun (WGS) entry which is preliminary data.</text>
</comment>
<evidence type="ECO:0000313" key="2">
    <source>
        <dbReference type="Proteomes" id="UP000821845"/>
    </source>
</evidence>
<dbReference type="EMBL" id="CM023482">
    <property type="protein sequence ID" value="KAH6939188.1"/>
    <property type="molecule type" value="Genomic_DNA"/>
</dbReference>
<organism evidence="1 2">
    <name type="scientific">Hyalomma asiaticum</name>
    <name type="common">Tick</name>
    <dbReference type="NCBI Taxonomy" id="266040"/>
    <lineage>
        <taxon>Eukaryota</taxon>
        <taxon>Metazoa</taxon>
        <taxon>Ecdysozoa</taxon>
        <taxon>Arthropoda</taxon>
        <taxon>Chelicerata</taxon>
        <taxon>Arachnida</taxon>
        <taxon>Acari</taxon>
        <taxon>Parasitiformes</taxon>
        <taxon>Ixodida</taxon>
        <taxon>Ixodoidea</taxon>
        <taxon>Ixodidae</taxon>
        <taxon>Hyalomminae</taxon>
        <taxon>Hyalomma</taxon>
    </lineage>
</organism>
<keyword evidence="2" id="KW-1185">Reference proteome</keyword>
<gene>
    <name evidence="1" type="ORF">HPB50_016496</name>
</gene>
<sequence length="123" mass="13772">MLRARLSSLPEQLASEALDSFPADCRVPFITNQEFVPRLSAPTQSAARPPWLPPVQRPHLIIVRPAGASNFMRARHKRTLQRCALFYVSASFALRLCMQLQKDSHSAIVYAVGITPEMRLEAS</sequence>